<dbReference type="SUPFAM" id="SSF52540">
    <property type="entry name" value="P-loop containing nucleoside triphosphate hydrolases"/>
    <property type="match status" value="1"/>
</dbReference>
<keyword evidence="8" id="KW-0413">Isomerase</keyword>
<evidence type="ECO:0000256" key="4">
    <source>
        <dbReference type="ARBA" id="ARBA00022806"/>
    </source>
</evidence>
<evidence type="ECO:0000259" key="12">
    <source>
        <dbReference type="PROSITE" id="PS51194"/>
    </source>
</evidence>
<comment type="caution">
    <text evidence="13">The sequence shown here is derived from an EMBL/GenBank/DDBJ whole genome shotgun (WGS) entry which is preliminary data.</text>
</comment>
<evidence type="ECO:0000256" key="10">
    <source>
        <dbReference type="SAM" id="MobiDB-lite"/>
    </source>
</evidence>
<dbReference type="InterPro" id="IPR017170">
    <property type="entry name" value="Lhr-like"/>
</dbReference>
<dbReference type="NCBIfam" id="TIGR04121">
    <property type="entry name" value="DEXH_lig_assoc"/>
    <property type="match status" value="1"/>
</dbReference>
<dbReference type="InterPro" id="IPR027417">
    <property type="entry name" value="P-loop_NTPase"/>
</dbReference>
<dbReference type="GO" id="GO:0016874">
    <property type="term" value="F:ligase activity"/>
    <property type="evidence" value="ECO:0007669"/>
    <property type="project" value="UniProtKB-KW"/>
</dbReference>
<dbReference type="Pfam" id="PF00271">
    <property type="entry name" value="Helicase_C"/>
    <property type="match status" value="1"/>
</dbReference>
<evidence type="ECO:0000256" key="3">
    <source>
        <dbReference type="ARBA" id="ARBA00022801"/>
    </source>
</evidence>
<evidence type="ECO:0000256" key="6">
    <source>
        <dbReference type="ARBA" id="ARBA00023125"/>
    </source>
</evidence>
<evidence type="ECO:0000256" key="8">
    <source>
        <dbReference type="ARBA" id="ARBA00023235"/>
    </source>
</evidence>
<keyword evidence="13" id="KW-0436">Ligase</keyword>
<dbReference type="PROSITE" id="PS51194">
    <property type="entry name" value="HELICASE_CTER"/>
    <property type="match status" value="1"/>
</dbReference>
<reference evidence="14" key="1">
    <citation type="journal article" date="2019" name="Int. J. Syst. Evol. Microbiol.">
        <title>The Global Catalogue of Microorganisms (GCM) 10K type strain sequencing project: providing services to taxonomists for standard genome sequencing and annotation.</title>
        <authorList>
            <consortium name="The Broad Institute Genomics Platform"/>
            <consortium name="The Broad Institute Genome Sequencing Center for Infectious Disease"/>
            <person name="Wu L."/>
            <person name="Ma J."/>
        </authorList>
    </citation>
    <scope>NUCLEOTIDE SEQUENCE [LARGE SCALE GENOMIC DNA]</scope>
    <source>
        <strain evidence="14">KCTC 52232</strain>
    </source>
</reference>
<organism evidence="13 14">
    <name type="scientific">Mucilaginibacter antarcticus</name>
    <dbReference type="NCBI Taxonomy" id="1855725"/>
    <lineage>
        <taxon>Bacteria</taxon>
        <taxon>Pseudomonadati</taxon>
        <taxon>Bacteroidota</taxon>
        <taxon>Sphingobacteriia</taxon>
        <taxon>Sphingobacteriales</taxon>
        <taxon>Sphingobacteriaceae</taxon>
        <taxon>Mucilaginibacter</taxon>
    </lineage>
</organism>
<keyword evidence="2" id="KW-0227">DNA damage</keyword>
<dbReference type="Pfam" id="PF19306">
    <property type="entry name" value="WHD_Lhr"/>
    <property type="match status" value="1"/>
</dbReference>
<dbReference type="Proteomes" id="UP001597601">
    <property type="component" value="Unassembled WGS sequence"/>
</dbReference>
<evidence type="ECO:0000313" key="13">
    <source>
        <dbReference type="EMBL" id="MFD2863398.1"/>
    </source>
</evidence>
<dbReference type="RefSeq" id="WP_377122917.1">
    <property type="nucleotide sequence ID" value="NZ_JBHUON010000001.1"/>
</dbReference>
<keyword evidence="3" id="KW-0378">Hydrolase</keyword>
<sequence>MTPGQQVIRQWYKQKSWQQFPFQKEMERTYLAGNSGLLNAPTGSGKTFALFLPFLADFINKHPDYKTRQNNGLQMLWITPLRALTNDIRKAMQEVCDDLGIPWKIATRTGDTPAAEKAALKKKLPEVLLTTPESLHLMLAQKDYPAIFKSLQVLVVDEWHELLGTKRGVQVELGLSKLKVLGIPPEDQSHKTRLKIWGISATIGNLEQAADVLLGNDFPPENIKMVRANVEKKLVIKSIIPENVENYSWAGHIGLKLLPQVMELVAKSKTTLIFTNTRSQSEIWYHAILDNYPEYAGVMAMHHGSLDNELRNWVEAALHAEALKVVVCTSSLDLGVDFRPVDTVIQVGSPKGVARFMQRAGRSGHHPGAISKAYFVPTHSMELLEGAALKQAIKQGIFESRDPMLLAMDVLIQYMVTLAVSEGFKADELFKEVKSTYAFADLTSKEFSQLLDFITNGGKTLAQYDEFLKVEIENGVYKVFSRRVAMRHRLSIGTITSEMSIRVKWLSGGSLGTLEESFISKLKPGNTFWFAGRSLEFVRIKEMSAYVKKSTAKKGLIPSWAGGRMPLSSQLSAVFRDKLDEVAHGIEKDEEVIALKPLFDLQKQLSHLPQSHEFLIESFKSREGHHLLFYPFEGRLVHEGMASLLAYRISRVKPASFSLAMNDYGFELLTDEDVDIEQFLEDADFFSIEGLLDDIQHSLNANEMARRRFRDIAHIGGLVFTGYPGQQVKNKHLQASSSLLFDVFSEYEPDNLLVRQAYNEALAFQLEEFRMRMALQRIVKQNIILKHIDRPTPFAFPIMVDSLGREKLTTETMEDRIGKMARQYGAEGVGIEQNKKQRKPGVTRKKGF</sequence>
<accession>A0ABW5XN89</accession>
<gene>
    <name evidence="13" type="ORF">ACFSYC_01745</name>
</gene>
<keyword evidence="6" id="KW-0238">DNA-binding</keyword>
<dbReference type="InterPro" id="IPR052511">
    <property type="entry name" value="ATP-dep_Helicase"/>
</dbReference>
<keyword evidence="7" id="KW-0234">DNA repair</keyword>
<protein>
    <submittedName>
        <fullName evidence="13">Ligase-associated DNA damage response DEXH box helicase</fullName>
    </submittedName>
</protein>
<dbReference type="EMBL" id="JBHUON010000001">
    <property type="protein sequence ID" value="MFD2863398.1"/>
    <property type="molecule type" value="Genomic_DNA"/>
</dbReference>
<feature type="domain" description="Helicase C-terminal" evidence="12">
    <location>
        <begin position="257"/>
        <end position="412"/>
    </location>
</feature>
<dbReference type="SMART" id="SM00490">
    <property type="entry name" value="HELICc"/>
    <property type="match status" value="1"/>
</dbReference>
<evidence type="ECO:0000256" key="7">
    <source>
        <dbReference type="ARBA" id="ARBA00023204"/>
    </source>
</evidence>
<dbReference type="InterPro" id="IPR011545">
    <property type="entry name" value="DEAD/DEAH_box_helicase_dom"/>
</dbReference>
<comment type="similarity">
    <text evidence="9">Belongs to the Lhr helicase family. Lhr-Core subfamily.</text>
</comment>
<dbReference type="PIRSF" id="PIRSF037307">
    <property type="entry name" value="Lhr-like_helic_prd"/>
    <property type="match status" value="1"/>
</dbReference>
<dbReference type="InterPro" id="IPR001650">
    <property type="entry name" value="Helicase_C-like"/>
</dbReference>
<feature type="domain" description="Helicase ATP-binding" evidence="11">
    <location>
        <begin position="27"/>
        <end position="221"/>
    </location>
</feature>
<dbReference type="Gene3D" id="3.40.50.300">
    <property type="entry name" value="P-loop containing nucleotide triphosphate hydrolases"/>
    <property type="match status" value="2"/>
</dbReference>
<keyword evidence="4" id="KW-0347">Helicase</keyword>
<feature type="compositionally biased region" description="Basic residues" evidence="10">
    <location>
        <begin position="836"/>
        <end position="848"/>
    </location>
</feature>
<dbReference type="Pfam" id="PF08494">
    <property type="entry name" value="DEAD_assoc"/>
    <property type="match status" value="1"/>
</dbReference>
<name>A0ABW5XN89_9SPHI</name>
<dbReference type="SMART" id="SM00487">
    <property type="entry name" value="DEXDc"/>
    <property type="match status" value="1"/>
</dbReference>
<dbReference type="PANTHER" id="PTHR47962">
    <property type="entry name" value="ATP-DEPENDENT HELICASE LHR-RELATED-RELATED"/>
    <property type="match status" value="1"/>
</dbReference>
<evidence type="ECO:0000256" key="5">
    <source>
        <dbReference type="ARBA" id="ARBA00022840"/>
    </source>
</evidence>
<feature type="region of interest" description="Disordered" evidence="10">
    <location>
        <begin position="828"/>
        <end position="848"/>
    </location>
</feature>
<evidence type="ECO:0000256" key="1">
    <source>
        <dbReference type="ARBA" id="ARBA00022741"/>
    </source>
</evidence>
<dbReference type="CDD" id="cd18796">
    <property type="entry name" value="SF2_C_LHR"/>
    <property type="match status" value="1"/>
</dbReference>
<dbReference type="PANTHER" id="PTHR47962:SF3">
    <property type="entry name" value="LARGE ATP-DEPENDENT HELICASE-RELATED PROTEIN"/>
    <property type="match status" value="1"/>
</dbReference>
<proteinExistence type="inferred from homology"/>
<dbReference type="InterPro" id="IPR014001">
    <property type="entry name" value="Helicase_ATP-bd"/>
</dbReference>
<dbReference type="InterPro" id="IPR045628">
    <property type="entry name" value="Lhr_WH_dom"/>
</dbReference>
<dbReference type="Pfam" id="PF00270">
    <property type="entry name" value="DEAD"/>
    <property type="match status" value="1"/>
</dbReference>
<dbReference type="InterPro" id="IPR026362">
    <property type="entry name" value="DEXH_lig_assoc"/>
</dbReference>
<dbReference type="PROSITE" id="PS51192">
    <property type="entry name" value="HELICASE_ATP_BIND_1"/>
    <property type="match status" value="1"/>
</dbReference>
<evidence type="ECO:0000313" key="14">
    <source>
        <dbReference type="Proteomes" id="UP001597601"/>
    </source>
</evidence>
<evidence type="ECO:0000256" key="9">
    <source>
        <dbReference type="ARBA" id="ARBA00093467"/>
    </source>
</evidence>
<dbReference type="InterPro" id="IPR013701">
    <property type="entry name" value="Lhr-like_DEAD/DEAH_assoc"/>
</dbReference>
<evidence type="ECO:0000259" key="11">
    <source>
        <dbReference type="PROSITE" id="PS51192"/>
    </source>
</evidence>
<evidence type="ECO:0000256" key="2">
    <source>
        <dbReference type="ARBA" id="ARBA00022763"/>
    </source>
</evidence>
<keyword evidence="14" id="KW-1185">Reference proteome</keyword>
<keyword evidence="5" id="KW-0067">ATP-binding</keyword>
<keyword evidence="1" id="KW-0547">Nucleotide-binding</keyword>